<dbReference type="Proteomes" id="UP000886595">
    <property type="component" value="Unassembled WGS sequence"/>
</dbReference>
<dbReference type="OrthoDB" id="10364431at2759"/>
<keyword evidence="2" id="KW-1185">Reference proteome</keyword>
<evidence type="ECO:0000313" key="1">
    <source>
        <dbReference type="EMBL" id="KAG2266770.1"/>
    </source>
</evidence>
<proteinExistence type="predicted"/>
<dbReference type="EMBL" id="JAAMPC010000014">
    <property type="protein sequence ID" value="KAG2266770.1"/>
    <property type="molecule type" value="Genomic_DNA"/>
</dbReference>
<reference evidence="1 2" key="1">
    <citation type="submission" date="2020-02" db="EMBL/GenBank/DDBJ databases">
        <authorList>
            <person name="Ma Q."/>
            <person name="Huang Y."/>
            <person name="Song X."/>
            <person name="Pei D."/>
        </authorList>
    </citation>
    <scope>NUCLEOTIDE SEQUENCE [LARGE SCALE GENOMIC DNA]</scope>
    <source>
        <strain evidence="1">Sxm20200214</strain>
        <tissue evidence="1">Leaf</tissue>
    </source>
</reference>
<protein>
    <submittedName>
        <fullName evidence="1">Uncharacterized protein</fullName>
    </submittedName>
</protein>
<sequence length="104" mass="11752">MALSPVLGEDTPRRIQLFGVVSQWEELRSWYVVASYFPALVAASLPRRLYRPTPLDTMLADPVAFCSLSSRFTFVSVHTCFSLRLRSEPLEPDDAWSSPDCTAR</sequence>
<organism evidence="1 2">
    <name type="scientific">Brassica carinata</name>
    <name type="common">Ethiopian mustard</name>
    <name type="synonym">Abyssinian cabbage</name>
    <dbReference type="NCBI Taxonomy" id="52824"/>
    <lineage>
        <taxon>Eukaryota</taxon>
        <taxon>Viridiplantae</taxon>
        <taxon>Streptophyta</taxon>
        <taxon>Embryophyta</taxon>
        <taxon>Tracheophyta</taxon>
        <taxon>Spermatophyta</taxon>
        <taxon>Magnoliopsida</taxon>
        <taxon>eudicotyledons</taxon>
        <taxon>Gunneridae</taxon>
        <taxon>Pentapetalae</taxon>
        <taxon>rosids</taxon>
        <taxon>malvids</taxon>
        <taxon>Brassicales</taxon>
        <taxon>Brassicaceae</taxon>
        <taxon>Brassiceae</taxon>
        <taxon>Brassica</taxon>
    </lineage>
</organism>
<name>A0A8X7QDS0_BRACI</name>
<accession>A0A8X7QDS0</accession>
<comment type="caution">
    <text evidence="1">The sequence shown here is derived from an EMBL/GenBank/DDBJ whole genome shotgun (WGS) entry which is preliminary data.</text>
</comment>
<evidence type="ECO:0000313" key="2">
    <source>
        <dbReference type="Proteomes" id="UP000886595"/>
    </source>
</evidence>
<gene>
    <name evidence="1" type="ORF">Bca52824_073849</name>
</gene>
<dbReference type="AlphaFoldDB" id="A0A8X7QDS0"/>